<keyword evidence="1" id="KW-0808">Transferase</keyword>
<dbReference type="InterPro" id="IPR003594">
    <property type="entry name" value="HATPase_dom"/>
</dbReference>
<dbReference type="Proteomes" id="UP000319213">
    <property type="component" value="Unassembled WGS sequence"/>
</dbReference>
<keyword evidence="1" id="KW-0418">Kinase</keyword>
<dbReference type="AlphaFoldDB" id="A0A543IUY7"/>
<accession>A0A543IUY7</accession>
<organism evidence="3 4">
    <name type="scientific">Thermopolyspora flexuosa</name>
    <dbReference type="NCBI Taxonomy" id="103836"/>
    <lineage>
        <taxon>Bacteria</taxon>
        <taxon>Bacillati</taxon>
        <taxon>Actinomycetota</taxon>
        <taxon>Actinomycetes</taxon>
        <taxon>Streptosporangiales</taxon>
        <taxon>Streptosporangiaceae</taxon>
        <taxon>Thermopolyspora</taxon>
    </lineage>
</organism>
<dbReference type="SUPFAM" id="SSF55874">
    <property type="entry name" value="ATPase domain of HSP90 chaperone/DNA topoisomerase II/histidine kinase"/>
    <property type="match status" value="1"/>
</dbReference>
<evidence type="ECO:0000256" key="1">
    <source>
        <dbReference type="ARBA" id="ARBA00022527"/>
    </source>
</evidence>
<dbReference type="RefSeq" id="WP_142258561.1">
    <property type="nucleotide sequence ID" value="NZ_BMPV01000006.1"/>
</dbReference>
<proteinExistence type="predicted"/>
<name>A0A543IUY7_9ACTN</name>
<dbReference type="InterPro" id="IPR036890">
    <property type="entry name" value="HATPase_C_sf"/>
</dbReference>
<dbReference type="GO" id="GO:0004674">
    <property type="term" value="F:protein serine/threonine kinase activity"/>
    <property type="evidence" value="ECO:0007669"/>
    <property type="project" value="UniProtKB-KW"/>
</dbReference>
<evidence type="ECO:0000313" key="4">
    <source>
        <dbReference type="Proteomes" id="UP000319213"/>
    </source>
</evidence>
<protein>
    <submittedName>
        <fullName evidence="3">Anti-sigma regulatory factor (Ser/Thr protein kinase)</fullName>
    </submittedName>
</protein>
<dbReference type="OrthoDB" id="4170987at2"/>
<reference evidence="3 4" key="1">
    <citation type="submission" date="2019-06" db="EMBL/GenBank/DDBJ databases">
        <title>Sequencing the genomes of 1000 actinobacteria strains.</title>
        <authorList>
            <person name="Klenk H.-P."/>
        </authorList>
    </citation>
    <scope>NUCLEOTIDE SEQUENCE [LARGE SCALE GENOMIC DNA]</scope>
    <source>
        <strain evidence="3 4">DSM 43186</strain>
    </source>
</reference>
<dbReference type="Gene3D" id="3.30.565.10">
    <property type="entry name" value="Histidine kinase-like ATPase, C-terminal domain"/>
    <property type="match status" value="1"/>
</dbReference>
<evidence type="ECO:0000313" key="3">
    <source>
        <dbReference type="EMBL" id="TQM74382.1"/>
    </source>
</evidence>
<dbReference type="PANTHER" id="PTHR35526:SF3">
    <property type="entry name" value="ANTI-SIGMA-F FACTOR RSBW"/>
    <property type="match status" value="1"/>
</dbReference>
<keyword evidence="1" id="KW-0723">Serine/threonine-protein kinase</keyword>
<dbReference type="Pfam" id="PF13581">
    <property type="entry name" value="HATPase_c_2"/>
    <property type="match status" value="1"/>
</dbReference>
<comment type="caution">
    <text evidence="3">The sequence shown here is derived from an EMBL/GenBank/DDBJ whole genome shotgun (WGS) entry which is preliminary data.</text>
</comment>
<dbReference type="PANTHER" id="PTHR35526">
    <property type="entry name" value="ANTI-SIGMA-F FACTOR RSBW-RELATED"/>
    <property type="match status" value="1"/>
</dbReference>
<feature type="domain" description="Histidine kinase/HSP90-like ATPase" evidence="2">
    <location>
        <begin position="14"/>
        <end position="127"/>
    </location>
</feature>
<dbReference type="CDD" id="cd16936">
    <property type="entry name" value="HATPase_RsbW-like"/>
    <property type="match status" value="1"/>
</dbReference>
<dbReference type="EMBL" id="VFPQ01000001">
    <property type="protein sequence ID" value="TQM74382.1"/>
    <property type="molecule type" value="Genomic_DNA"/>
</dbReference>
<dbReference type="InterPro" id="IPR050267">
    <property type="entry name" value="Anti-sigma-factor_SerPK"/>
</dbReference>
<sequence>MAADGLLGSIEFPAIEASVPRARAWLRERLGEDHPALDDVLLLASELVTNAVRHSDSRHSGTVTVVASARRGVVHVTVIDAGAEGMPHVESDAEDEEGEGGRGLFLVDVLARAWGVTDHPAGRAVWFEVKY</sequence>
<keyword evidence="4" id="KW-1185">Reference proteome</keyword>
<gene>
    <name evidence="3" type="ORF">FHX40_1053</name>
</gene>
<evidence type="ECO:0000259" key="2">
    <source>
        <dbReference type="Pfam" id="PF13581"/>
    </source>
</evidence>